<dbReference type="EMBL" id="JSYK01000003">
    <property type="protein sequence ID" value="KIA82880.1"/>
    <property type="molecule type" value="Genomic_DNA"/>
</dbReference>
<dbReference type="Proteomes" id="UP000031275">
    <property type="component" value="Unassembled WGS sequence"/>
</dbReference>
<name>A0ABR4ZNL0_9FLAO</name>
<comment type="caution">
    <text evidence="2">The sequence shown here is derived from an EMBL/GenBank/DDBJ whole genome shotgun (WGS) entry which is preliminary data.</text>
</comment>
<dbReference type="InterPro" id="IPR039523">
    <property type="entry name" value="RimK-rel_E_lig_ATP-grasp"/>
</dbReference>
<sequence length="370" mass="42569">MKKIYNRYIRIIENFLGQNQYLKMWVAEHYALRKKRNLTKNVRWSKDQEKEFKSFWKDNYKVINSDGVKFFQAFNDQFNAEYIPDYLYATEIESKFNSYLYSKIYSDKGLLDILYKNKTKALTPKTILLNSEGILYNSERHIISKEEAKDILSSVESAVIKPTVGGNSGKGVIVGTFNKDGFDTNEDFSIFSLLSQEQKNFIVQEKITQSDELNKLYPNSINTFRVITFVADSAVHLAPISLRLGSGGNVIDNIHAGGLVVGLDEKGELMKYAFQLGYSNTKRRFTEHPDTKVSFQNFRISGLSDVINSAKRLHEFTPNAKIISWDFTINEKYQPILVEANFLGQSIWFSQITSGESIFRKYTSSILKQL</sequence>
<dbReference type="SUPFAM" id="SSF56059">
    <property type="entry name" value="Glutathione synthetase ATP-binding domain-like"/>
    <property type="match status" value="1"/>
</dbReference>
<evidence type="ECO:0000313" key="2">
    <source>
        <dbReference type="EMBL" id="KIA82880.1"/>
    </source>
</evidence>
<accession>A0ABR4ZNL0</accession>
<keyword evidence="3" id="KW-1185">Reference proteome</keyword>
<gene>
    <name evidence="2" type="ORF">OA84_04740</name>
</gene>
<protein>
    <recommendedName>
        <fullName evidence="1">Alpha-L-glutamate ligase-related protein ATP-grasp domain-containing protein</fullName>
    </recommendedName>
</protein>
<organism evidence="2 3">
    <name type="scientific">Kaistella solincola</name>
    <dbReference type="NCBI Taxonomy" id="510955"/>
    <lineage>
        <taxon>Bacteria</taxon>
        <taxon>Pseudomonadati</taxon>
        <taxon>Bacteroidota</taxon>
        <taxon>Flavobacteriia</taxon>
        <taxon>Flavobacteriales</taxon>
        <taxon>Weeksellaceae</taxon>
        <taxon>Chryseobacterium group</taxon>
        <taxon>Kaistella</taxon>
    </lineage>
</organism>
<proteinExistence type="predicted"/>
<dbReference type="RefSeq" id="WP_039343197.1">
    <property type="nucleotide sequence ID" value="NZ_JSYK01000003.1"/>
</dbReference>
<feature type="domain" description="Alpha-L-glutamate ligase-related protein ATP-grasp" evidence="1">
    <location>
        <begin position="91"/>
        <end position="361"/>
    </location>
</feature>
<dbReference type="Pfam" id="PF14397">
    <property type="entry name" value="ATPgrasp_ST"/>
    <property type="match status" value="1"/>
</dbReference>
<evidence type="ECO:0000259" key="1">
    <source>
        <dbReference type="Pfam" id="PF14397"/>
    </source>
</evidence>
<reference evidence="2 3" key="1">
    <citation type="submission" date="2014-10" db="EMBL/GenBank/DDBJ databases">
        <title>Kaistella solincola genome.</title>
        <authorList>
            <person name="Newman J.D."/>
        </authorList>
    </citation>
    <scope>NUCLEOTIDE SEQUENCE [LARGE SCALE GENOMIC DNA]</scope>
    <source>
        <strain evidence="2 3">DSM 22468</strain>
    </source>
</reference>
<evidence type="ECO:0000313" key="3">
    <source>
        <dbReference type="Proteomes" id="UP000031275"/>
    </source>
</evidence>